<evidence type="ECO:0000256" key="7">
    <source>
        <dbReference type="PIRSR" id="PIRSR604808-3"/>
    </source>
</evidence>
<dbReference type="Pfam" id="PF03372">
    <property type="entry name" value="Exo_endo_phos"/>
    <property type="match status" value="1"/>
</dbReference>
<feature type="binding site" evidence="6">
    <location>
        <position position="178"/>
    </location>
    <ligand>
        <name>Mg(2+)</name>
        <dbReference type="ChEBI" id="CHEBI:18420"/>
        <label>1</label>
    </ligand>
</feature>
<dbReference type="InterPro" id="IPR036691">
    <property type="entry name" value="Endo/exonu/phosph_ase_sf"/>
</dbReference>
<dbReference type="GO" id="GO:0006284">
    <property type="term" value="P:base-excision repair"/>
    <property type="evidence" value="ECO:0007669"/>
    <property type="project" value="TreeGrafter"/>
</dbReference>
<dbReference type="PANTHER" id="PTHR22748:SF4">
    <property type="entry name" value="DNA-(APURINIC OR APYRIMIDINIC SITE) ENDONUCLEASE 2"/>
    <property type="match status" value="1"/>
</dbReference>
<organism evidence="9 10">
    <name type="scientific">Lentinus brumalis</name>
    <dbReference type="NCBI Taxonomy" id="2498619"/>
    <lineage>
        <taxon>Eukaryota</taxon>
        <taxon>Fungi</taxon>
        <taxon>Dikarya</taxon>
        <taxon>Basidiomycota</taxon>
        <taxon>Agaricomycotina</taxon>
        <taxon>Agaricomycetes</taxon>
        <taxon>Polyporales</taxon>
        <taxon>Polyporaceae</taxon>
        <taxon>Lentinus</taxon>
    </lineage>
</organism>
<feature type="binding site" evidence="6">
    <location>
        <position position="180"/>
    </location>
    <ligand>
        <name>Mg(2+)</name>
        <dbReference type="ChEBI" id="CHEBI:18420"/>
        <label>1</label>
    </ligand>
</feature>
<evidence type="ECO:0000256" key="2">
    <source>
        <dbReference type="ARBA" id="ARBA00022723"/>
    </source>
</evidence>
<feature type="active site" description="Proton donor/acceptor" evidence="5">
    <location>
        <position position="178"/>
    </location>
</feature>
<feature type="active site" description="Proton acceptor" evidence="5">
    <location>
        <position position="265"/>
    </location>
</feature>
<keyword evidence="10" id="KW-1185">Reference proteome</keyword>
<feature type="active site" evidence="5">
    <location>
        <position position="145"/>
    </location>
</feature>
<dbReference type="GO" id="GO:0008081">
    <property type="term" value="F:phosphoric diester hydrolase activity"/>
    <property type="evidence" value="ECO:0007669"/>
    <property type="project" value="TreeGrafter"/>
</dbReference>
<keyword evidence="3" id="KW-0378">Hydrolase</keyword>
<dbReference type="AlphaFoldDB" id="A0A371CUD4"/>
<dbReference type="SUPFAM" id="SSF56219">
    <property type="entry name" value="DNase I-like"/>
    <property type="match status" value="1"/>
</dbReference>
<keyword evidence="6" id="KW-0464">Manganese</keyword>
<proteinExistence type="inferred from homology"/>
<feature type="site" description="Interaction with DNA substrate" evidence="7">
    <location>
        <position position="265"/>
    </location>
</feature>
<feature type="site" description="Transition state stabilizer" evidence="7">
    <location>
        <position position="180"/>
    </location>
</feature>
<sequence>MIATLGSGPRAAGRREAVTRTRARLNVATLNMRGSGLVRSDGSSDKWLLINQLMRDQRIAVLAVQEAHLPQSRIDNLNSLFSASLLIVGSEDPTNPTAARGVATVFNRRLINVDNVRVTVTVPGRAILTEFMWSKGTTLKVENIYAPNDMAESAAFWGTLRLQWEASASRRPDLLLGDFNVVTEPLDRLPARNDHADTVASLNELLACANMSDAWRMMHDRRRDFTFLQVATNSQSRIDRAYVTRTKHRCVVDVRHEDAGIPTDHRLVILELANYDAPYVGTGRWRMHTMLLADKEFLKQVQQRGMKLQNDLQQMGERTRDTNVQTLYAKMAKDRARERVPKMQKRIEGLRVARDNLLNRPLEATEGITPRTDDEDVRAEAALLQDRIAKLEIKRFGHKRHAVAARDWLEGETICKYWTKVNAAPKEDETIYEMAVPVSEPQKMTPAFRTQRHGQIASVGHCNR</sequence>
<dbReference type="GO" id="GO:0046872">
    <property type="term" value="F:metal ion binding"/>
    <property type="evidence" value="ECO:0007669"/>
    <property type="project" value="UniProtKB-KW"/>
</dbReference>
<dbReference type="GO" id="GO:0008311">
    <property type="term" value="F:double-stranded DNA 3'-5' DNA exonuclease activity"/>
    <property type="evidence" value="ECO:0007669"/>
    <property type="project" value="TreeGrafter"/>
</dbReference>
<evidence type="ECO:0000256" key="6">
    <source>
        <dbReference type="PIRSR" id="PIRSR604808-2"/>
    </source>
</evidence>
<feature type="domain" description="Endonuclease/exonuclease/phosphatase" evidence="8">
    <location>
        <begin position="29"/>
        <end position="265"/>
    </location>
</feature>
<reference evidence="9 10" key="1">
    <citation type="journal article" date="2018" name="Biotechnol. Biofuels">
        <title>Integrative visual omics of the white-rot fungus Polyporus brumalis exposes the biotechnological potential of its oxidative enzymes for delignifying raw plant biomass.</title>
        <authorList>
            <person name="Miyauchi S."/>
            <person name="Rancon A."/>
            <person name="Drula E."/>
            <person name="Hage H."/>
            <person name="Chaduli D."/>
            <person name="Favel A."/>
            <person name="Grisel S."/>
            <person name="Henrissat B."/>
            <person name="Herpoel-Gimbert I."/>
            <person name="Ruiz-Duenas F.J."/>
            <person name="Chevret D."/>
            <person name="Hainaut M."/>
            <person name="Lin J."/>
            <person name="Wang M."/>
            <person name="Pangilinan J."/>
            <person name="Lipzen A."/>
            <person name="Lesage-Meessen L."/>
            <person name="Navarro D."/>
            <person name="Riley R."/>
            <person name="Grigoriev I.V."/>
            <person name="Zhou S."/>
            <person name="Raouche S."/>
            <person name="Rosso M.N."/>
        </authorList>
    </citation>
    <scope>NUCLEOTIDE SEQUENCE [LARGE SCALE GENOMIC DNA]</scope>
    <source>
        <strain evidence="9 10">BRFM 1820</strain>
    </source>
</reference>
<dbReference type="CDD" id="cd09076">
    <property type="entry name" value="L1-EN"/>
    <property type="match status" value="1"/>
</dbReference>
<comment type="similarity">
    <text evidence="1">Belongs to the DNA repair enzymes AP/ExoA family.</text>
</comment>
<dbReference type="EMBL" id="KZ857458">
    <property type="protein sequence ID" value="RDX43887.1"/>
    <property type="molecule type" value="Genomic_DNA"/>
</dbReference>
<feature type="site" description="Important for catalytic activity" evidence="7">
    <location>
        <position position="239"/>
    </location>
</feature>
<evidence type="ECO:0000256" key="1">
    <source>
        <dbReference type="ARBA" id="ARBA00007092"/>
    </source>
</evidence>
<evidence type="ECO:0000313" key="10">
    <source>
        <dbReference type="Proteomes" id="UP000256964"/>
    </source>
</evidence>
<evidence type="ECO:0000313" key="9">
    <source>
        <dbReference type="EMBL" id="RDX43887.1"/>
    </source>
</evidence>
<dbReference type="Proteomes" id="UP000256964">
    <property type="component" value="Unassembled WGS sequence"/>
</dbReference>
<evidence type="ECO:0000259" key="8">
    <source>
        <dbReference type="Pfam" id="PF03372"/>
    </source>
</evidence>
<keyword evidence="4 6" id="KW-0460">Magnesium</keyword>
<feature type="binding site" evidence="6">
    <location>
        <position position="265"/>
    </location>
    <ligand>
        <name>Mg(2+)</name>
        <dbReference type="ChEBI" id="CHEBI:18420"/>
        <label>1</label>
    </ligand>
</feature>
<dbReference type="Gene3D" id="3.60.10.10">
    <property type="entry name" value="Endonuclease/exonuclease/phosphatase"/>
    <property type="match status" value="1"/>
</dbReference>
<dbReference type="STRING" id="139420.A0A371CUD4"/>
<dbReference type="InterPro" id="IPR005135">
    <property type="entry name" value="Endo/exonuclease/phosphatase"/>
</dbReference>
<evidence type="ECO:0000256" key="5">
    <source>
        <dbReference type="PIRSR" id="PIRSR604808-1"/>
    </source>
</evidence>
<feature type="binding site" evidence="6">
    <location>
        <position position="264"/>
    </location>
    <ligand>
        <name>Mg(2+)</name>
        <dbReference type="ChEBI" id="CHEBI:18420"/>
        <label>1</label>
    </ligand>
</feature>
<evidence type="ECO:0000256" key="4">
    <source>
        <dbReference type="ARBA" id="ARBA00022842"/>
    </source>
</evidence>
<protein>
    <submittedName>
        <fullName evidence="9">DNase I-like protein</fullName>
    </submittedName>
</protein>
<dbReference type="GO" id="GO:0003906">
    <property type="term" value="F:DNA-(apurinic or apyrimidinic site) endonuclease activity"/>
    <property type="evidence" value="ECO:0007669"/>
    <property type="project" value="TreeGrafter"/>
</dbReference>
<accession>A0A371CUD4</accession>
<evidence type="ECO:0000256" key="3">
    <source>
        <dbReference type="ARBA" id="ARBA00022801"/>
    </source>
</evidence>
<dbReference type="PANTHER" id="PTHR22748">
    <property type="entry name" value="AP ENDONUCLEASE"/>
    <property type="match status" value="1"/>
</dbReference>
<dbReference type="InterPro" id="IPR004808">
    <property type="entry name" value="AP_endonuc_1"/>
</dbReference>
<name>A0A371CUD4_9APHY</name>
<comment type="cofactor">
    <cofactor evidence="6">
        <name>Mg(2+)</name>
        <dbReference type="ChEBI" id="CHEBI:18420"/>
    </cofactor>
    <cofactor evidence="6">
        <name>Mn(2+)</name>
        <dbReference type="ChEBI" id="CHEBI:29035"/>
    </cofactor>
    <text evidence="6">Probably binds two magnesium or manganese ions per subunit.</text>
</comment>
<dbReference type="GO" id="GO:0005634">
    <property type="term" value="C:nucleus"/>
    <property type="evidence" value="ECO:0007669"/>
    <property type="project" value="TreeGrafter"/>
</dbReference>
<keyword evidence="2 6" id="KW-0479">Metal-binding</keyword>
<gene>
    <name evidence="9" type="ORF">OH76DRAFT_1458248</name>
</gene>
<dbReference type="OrthoDB" id="2799478at2759"/>